<protein>
    <submittedName>
        <fullName evidence="1">Uncharacterized protein</fullName>
    </submittedName>
</protein>
<dbReference type="AlphaFoldDB" id="A0A0B2ARI8"/>
<gene>
    <name evidence="1" type="ORF">LK10_05430</name>
</gene>
<evidence type="ECO:0000313" key="1">
    <source>
        <dbReference type="EMBL" id="KHL04478.1"/>
    </source>
</evidence>
<organism evidence="1 2">
    <name type="scientific">Sinomonas humi</name>
    <dbReference type="NCBI Taxonomy" id="1338436"/>
    <lineage>
        <taxon>Bacteria</taxon>
        <taxon>Bacillati</taxon>
        <taxon>Actinomycetota</taxon>
        <taxon>Actinomycetes</taxon>
        <taxon>Micrococcales</taxon>
        <taxon>Micrococcaceae</taxon>
        <taxon>Sinomonas</taxon>
    </lineage>
</organism>
<keyword evidence="2" id="KW-1185">Reference proteome</keyword>
<proteinExistence type="predicted"/>
<name>A0A0B2ARI8_9MICC</name>
<dbReference type="STRING" id="1338436.LK10_05430"/>
<sequence length="86" mass="9205">MPVSAANRSPAHRLVGRCPPASSDEWAIAAAYSDCPVPTLVLPSRLTVVLPQRDTQSPLPKSLPVGSQAPPRAFLLKVLWCSPAEY</sequence>
<comment type="caution">
    <text evidence="1">The sequence shown here is derived from an EMBL/GenBank/DDBJ whole genome shotgun (WGS) entry which is preliminary data.</text>
</comment>
<dbReference type="EMBL" id="JTDL01000079">
    <property type="protein sequence ID" value="KHL04478.1"/>
    <property type="molecule type" value="Genomic_DNA"/>
</dbReference>
<accession>A0A0B2ARI8</accession>
<reference evidence="1 2" key="1">
    <citation type="submission" date="2014-09" db="EMBL/GenBank/DDBJ databases">
        <title>Genome sequence of Sinomonas sp. MUSC 117.</title>
        <authorList>
            <person name="Lee L.-H."/>
        </authorList>
    </citation>
    <scope>NUCLEOTIDE SEQUENCE [LARGE SCALE GENOMIC DNA]</scope>
    <source>
        <strain evidence="1 2">MUSC 117</strain>
    </source>
</reference>
<dbReference type="Proteomes" id="UP000030982">
    <property type="component" value="Unassembled WGS sequence"/>
</dbReference>
<evidence type="ECO:0000313" key="2">
    <source>
        <dbReference type="Proteomes" id="UP000030982"/>
    </source>
</evidence>